<sequence length="290" mass="30667">MVHPYANPAGYMSASRDTISSQSYGPKRGEDCRPPRRKRFSALSFMNMRNSKDLSSPGARLSPTTTVLSSTSTIVAPSPAHSRAPSVSRSRAPSVSHSRAPSAPPTIASPPPSIVRKPSSGSRRGRDPPFIVKSSQHCTFEVALPAKTRDDGVHSRTARSVPRVTARYEHSRTGSSYERSAMRQDQAMMARSLAPRIARVPPPSITQVPPPSVTRVPSTTRPSPPSTARSSPPSTARSSPPSTARPATLYGSPSTAHSSPTLVSTPINAANHANASSPNLVVHATGNDST</sequence>
<keyword evidence="3" id="KW-1185">Reference proteome</keyword>
<dbReference type="AlphaFoldDB" id="D8Q6C2"/>
<dbReference type="InParanoid" id="D8Q6C2"/>
<feature type="compositionally biased region" description="Low complexity" evidence="1">
    <location>
        <begin position="213"/>
        <end position="248"/>
    </location>
</feature>
<protein>
    <submittedName>
        <fullName evidence="2">Expressed protein</fullName>
    </submittedName>
</protein>
<dbReference type="HOGENOM" id="CLU_961585_0_0_1"/>
<evidence type="ECO:0000313" key="2">
    <source>
        <dbReference type="EMBL" id="EFI96208.1"/>
    </source>
</evidence>
<evidence type="ECO:0000313" key="3">
    <source>
        <dbReference type="Proteomes" id="UP000007431"/>
    </source>
</evidence>
<feature type="compositionally biased region" description="Pro residues" evidence="1">
    <location>
        <begin position="200"/>
        <end position="212"/>
    </location>
</feature>
<dbReference type="KEGG" id="scm:SCHCO_02668441"/>
<feature type="compositionally biased region" description="Polar residues" evidence="1">
    <location>
        <begin position="15"/>
        <end position="24"/>
    </location>
</feature>
<feature type="compositionally biased region" description="Pro residues" evidence="1">
    <location>
        <begin position="102"/>
        <end position="113"/>
    </location>
</feature>
<dbReference type="Proteomes" id="UP000007431">
    <property type="component" value="Unassembled WGS sequence"/>
</dbReference>
<feature type="non-terminal residue" evidence="2">
    <location>
        <position position="290"/>
    </location>
</feature>
<organism evidence="3">
    <name type="scientific">Schizophyllum commune (strain H4-8 / FGSC 9210)</name>
    <name type="common">Split gill fungus</name>
    <dbReference type="NCBI Taxonomy" id="578458"/>
    <lineage>
        <taxon>Eukaryota</taxon>
        <taxon>Fungi</taxon>
        <taxon>Dikarya</taxon>
        <taxon>Basidiomycota</taxon>
        <taxon>Agaricomycotina</taxon>
        <taxon>Agaricomycetes</taxon>
        <taxon>Agaricomycetidae</taxon>
        <taxon>Agaricales</taxon>
        <taxon>Schizophyllaceae</taxon>
        <taxon>Schizophyllum</taxon>
    </lineage>
</organism>
<dbReference type="OMA" id="FETHDIG"/>
<dbReference type="GeneID" id="9589220"/>
<proteinExistence type="predicted"/>
<gene>
    <name evidence="2" type="ORF">SCHCODRAFT_85446</name>
</gene>
<feature type="compositionally biased region" description="Polar residues" evidence="1">
    <location>
        <begin position="251"/>
        <end position="267"/>
    </location>
</feature>
<feature type="region of interest" description="Disordered" evidence="1">
    <location>
        <begin position="1"/>
        <end position="290"/>
    </location>
</feature>
<dbReference type="EMBL" id="GL377307">
    <property type="protein sequence ID" value="EFI96208.1"/>
    <property type="molecule type" value="Genomic_DNA"/>
</dbReference>
<dbReference type="VEuPathDB" id="FungiDB:SCHCODRAFT_02668441"/>
<name>D8Q6C2_SCHCM</name>
<reference evidence="2 3" key="1">
    <citation type="journal article" date="2010" name="Nat. Biotechnol.">
        <title>Genome sequence of the model mushroom Schizophyllum commune.</title>
        <authorList>
            <person name="Ohm R.A."/>
            <person name="de Jong J.F."/>
            <person name="Lugones L.G."/>
            <person name="Aerts A."/>
            <person name="Kothe E."/>
            <person name="Stajich J.E."/>
            <person name="de Vries R.P."/>
            <person name="Record E."/>
            <person name="Levasseur A."/>
            <person name="Baker S.E."/>
            <person name="Bartholomew K.A."/>
            <person name="Coutinho P.M."/>
            <person name="Erdmann S."/>
            <person name="Fowler T.J."/>
            <person name="Gathman A.C."/>
            <person name="Lombard V."/>
            <person name="Henrissat B."/>
            <person name="Knabe N."/>
            <person name="Kuees U."/>
            <person name="Lilly W.W."/>
            <person name="Lindquist E."/>
            <person name="Lucas S."/>
            <person name="Magnuson J.K."/>
            <person name="Piumi F."/>
            <person name="Raudaskoski M."/>
            <person name="Salamov A."/>
            <person name="Schmutz J."/>
            <person name="Schwarze F.W.M.R."/>
            <person name="vanKuyk P.A."/>
            <person name="Horton J.S."/>
            <person name="Grigoriev I.V."/>
            <person name="Woesten H.A.B."/>
        </authorList>
    </citation>
    <scope>NUCLEOTIDE SEQUENCE [LARGE SCALE GENOMIC DNA]</scope>
    <source>
        <strain evidence="3">H4-8 / FGSC 9210</strain>
    </source>
</reference>
<accession>D8Q6C2</accession>
<dbReference type="OrthoDB" id="10483636at2759"/>
<feature type="compositionally biased region" description="Low complexity" evidence="1">
    <location>
        <begin position="61"/>
        <end position="101"/>
    </location>
</feature>
<evidence type="ECO:0000256" key="1">
    <source>
        <dbReference type="SAM" id="MobiDB-lite"/>
    </source>
</evidence>
<feature type="compositionally biased region" description="Low complexity" evidence="1">
    <location>
        <begin position="268"/>
        <end position="279"/>
    </location>
</feature>